<dbReference type="SUPFAM" id="SSF55205">
    <property type="entry name" value="EPT/RTPC-like"/>
    <property type="match status" value="1"/>
</dbReference>
<keyword evidence="5" id="KW-0547">Nucleotide-binding</keyword>
<dbReference type="PROSITE" id="PS01287">
    <property type="entry name" value="RTC"/>
    <property type="match status" value="1"/>
</dbReference>
<dbReference type="PANTHER" id="PTHR11096:SF0">
    <property type="entry name" value="RNA 3'-TERMINAL PHOSPHATE CYCLASE"/>
    <property type="match status" value="1"/>
</dbReference>
<feature type="region of interest" description="Disordered" evidence="9">
    <location>
        <begin position="1"/>
        <end position="42"/>
    </location>
</feature>
<sequence>MKRQAFPSDDDGDTVHNNNNNNNNNKSSKNDMAVVMDGSQGEGGGQILRNSVAYASILQRPLRIHSIRAKRRNPGLQAQHCAAIGLAAELGEGVLEGATLKNTEITYHPPSTTDDPKEEEERTVEGIVNTAGSICLLLQAALPCALLGSNQTTKLVLKGGTNAKMAPQYDYWERIFLPTFQQWLGGADKVPIEATVLKRGYYPKGGGHIEVTVPSLLPQLPIPPLQLTDRGTVKHIQIRSFHAGKLPRHLATKMAKSAQQLLEQTFEKDSIQIDLEIVTEPNAVGSGLGILIVATTTTGCRLGGSALCDPKQKADEAGRVAAQELVDTWNDGGCVDEWMQDQLILFMAFAKGTSTMLTGSLTLHTQTAIEVAQQMVPGVKFDVQRLEEPAAASAPKSDGGGYGSDGRISGKHLITCHGIGYTGN</sequence>
<evidence type="ECO:0000256" key="4">
    <source>
        <dbReference type="ARBA" id="ARBA00022598"/>
    </source>
</evidence>
<feature type="domain" description="RNA 3'-terminal phosphate cyclase" evidence="10">
    <location>
        <begin position="41"/>
        <end position="382"/>
    </location>
</feature>
<evidence type="ECO:0000256" key="6">
    <source>
        <dbReference type="ARBA" id="ARBA00024481"/>
    </source>
</evidence>
<dbReference type="InterPro" id="IPR037136">
    <property type="entry name" value="RNA3'_phos_cyclase_dom_sf"/>
</dbReference>
<evidence type="ECO:0000313" key="13">
    <source>
        <dbReference type="Proteomes" id="UP001153069"/>
    </source>
</evidence>
<name>A0A9N8EUU0_9STRA</name>
<accession>A0A9N8EUU0</accession>
<dbReference type="NCBIfam" id="TIGR03399">
    <property type="entry name" value="RNA_3prim_cycl"/>
    <property type="match status" value="1"/>
</dbReference>
<evidence type="ECO:0000259" key="11">
    <source>
        <dbReference type="Pfam" id="PF05189"/>
    </source>
</evidence>
<comment type="catalytic activity">
    <reaction evidence="6">
        <text>a 3'-end 3'-phospho-ribonucleotide-RNA + ATP = a 3'-end 2',3'-cyclophospho-ribonucleotide-RNA + AMP + diphosphate</text>
        <dbReference type="Rhea" id="RHEA:23976"/>
        <dbReference type="Rhea" id="RHEA-COMP:10463"/>
        <dbReference type="Rhea" id="RHEA-COMP:10464"/>
        <dbReference type="ChEBI" id="CHEBI:30616"/>
        <dbReference type="ChEBI" id="CHEBI:33019"/>
        <dbReference type="ChEBI" id="CHEBI:83062"/>
        <dbReference type="ChEBI" id="CHEBI:83064"/>
        <dbReference type="ChEBI" id="CHEBI:456215"/>
        <dbReference type="EC" id="6.5.1.4"/>
    </reaction>
</comment>
<dbReference type="FunFam" id="3.30.360.20:FF:000002">
    <property type="entry name" value="RNA terminal phosphate cyclase-like 1"/>
    <property type="match status" value="1"/>
</dbReference>
<reference evidence="12" key="1">
    <citation type="submission" date="2020-06" db="EMBL/GenBank/DDBJ databases">
        <authorList>
            <consortium name="Plant Systems Biology data submission"/>
        </authorList>
    </citation>
    <scope>NUCLEOTIDE SEQUENCE</scope>
    <source>
        <strain evidence="12">D6</strain>
    </source>
</reference>
<dbReference type="InterPro" id="IPR013792">
    <property type="entry name" value="RNA3'P_cycl/enolpyr_Trfase_a/b"/>
</dbReference>
<dbReference type="Gene3D" id="3.65.10.20">
    <property type="entry name" value="RNA 3'-terminal phosphate cyclase domain"/>
    <property type="match status" value="1"/>
</dbReference>
<dbReference type="InterPro" id="IPR000228">
    <property type="entry name" value="RNA3'_term_phos_cyc"/>
</dbReference>
<evidence type="ECO:0000256" key="5">
    <source>
        <dbReference type="ARBA" id="ARBA00022741"/>
    </source>
</evidence>
<evidence type="ECO:0000256" key="1">
    <source>
        <dbReference type="ARBA" id="ARBA00009206"/>
    </source>
</evidence>
<dbReference type="InterPro" id="IPR023797">
    <property type="entry name" value="RNA3'_phos_cyclase_dom"/>
</dbReference>
<evidence type="ECO:0000256" key="2">
    <source>
        <dbReference type="ARBA" id="ARBA00012725"/>
    </source>
</evidence>
<dbReference type="Proteomes" id="UP001153069">
    <property type="component" value="Unassembled WGS sequence"/>
</dbReference>
<evidence type="ECO:0000256" key="7">
    <source>
        <dbReference type="ARBA" id="ARBA00032543"/>
    </source>
</evidence>
<comment type="function">
    <text evidence="8">Catalyzes the conversion of 3'-phosphate to a 2',3'-cyclic phosphodiester at the end of RNA. The mechanism of action of the enzyme occurs in 3 steps: (A) adenylation of the enzyme by ATP; (B) transfer of adenylate to an RNA-N3'P to produce RNA-N3'PP5'A; (C) and attack of the adjacent 2'-hydroxyl on the 3'-phosphorus in the diester linkage to produce the cyclic end product. Likely functions in some aspects of cellular RNA processing. Function plays an important role in regulating axon regeneration by inhibiting central nervous system (CNS) axon regeneration following optic nerve injury.</text>
</comment>
<dbReference type="EMBL" id="CAICTM010001942">
    <property type="protein sequence ID" value="CAB9527118.1"/>
    <property type="molecule type" value="Genomic_DNA"/>
</dbReference>
<feature type="domain" description="RNA 3'-terminal phosphate cyclase insert" evidence="11">
    <location>
        <begin position="228"/>
        <end position="328"/>
    </location>
</feature>
<protein>
    <recommendedName>
        <fullName evidence="3">RNA 3'-terminal phosphate cyclase</fullName>
        <ecNumber evidence="2">6.5.1.4</ecNumber>
    </recommendedName>
    <alternativeName>
        <fullName evidence="7">RNA terminal phosphate cyclase domain-containing protein 1</fullName>
    </alternativeName>
</protein>
<evidence type="ECO:0000256" key="8">
    <source>
        <dbReference type="ARBA" id="ARBA00045867"/>
    </source>
</evidence>
<evidence type="ECO:0000256" key="9">
    <source>
        <dbReference type="SAM" id="MobiDB-lite"/>
    </source>
</evidence>
<dbReference type="GO" id="GO:0005634">
    <property type="term" value="C:nucleus"/>
    <property type="evidence" value="ECO:0007669"/>
    <property type="project" value="TreeGrafter"/>
</dbReference>
<dbReference type="InterPro" id="IPR036553">
    <property type="entry name" value="RPTC_insert"/>
</dbReference>
<comment type="caution">
    <text evidence="12">The sequence shown here is derived from an EMBL/GenBank/DDBJ whole genome shotgun (WGS) entry which is preliminary data.</text>
</comment>
<keyword evidence="4" id="KW-0436">Ligase</keyword>
<dbReference type="InterPro" id="IPR020719">
    <property type="entry name" value="RNA3'_term_phos_cycl-like_CS"/>
</dbReference>
<evidence type="ECO:0000259" key="10">
    <source>
        <dbReference type="Pfam" id="PF01137"/>
    </source>
</evidence>
<dbReference type="PANTHER" id="PTHR11096">
    <property type="entry name" value="RNA 3' TERMINAL PHOSPHATE CYCLASE"/>
    <property type="match status" value="1"/>
</dbReference>
<dbReference type="GO" id="GO:0006396">
    <property type="term" value="P:RNA processing"/>
    <property type="evidence" value="ECO:0007669"/>
    <property type="project" value="InterPro"/>
</dbReference>
<evidence type="ECO:0000256" key="3">
    <source>
        <dbReference type="ARBA" id="ARBA00021428"/>
    </source>
</evidence>
<feature type="compositionally biased region" description="Low complexity" evidence="9">
    <location>
        <begin position="17"/>
        <end position="27"/>
    </location>
</feature>
<proteinExistence type="inferred from homology"/>
<comment type="similarity">
    <text evidence="1">Belongs to the RNA 3'-terminal cyclase family. Type 1 subfamily.</text>
</comment>
<dbReference type="GO" id="GO:0000166">
    <property type="term" value="F:nucleotide binding"/>
    <property type="evidence" value="ECO:0007669"/>
    <property type="project" value="UniProtKB-KW"/>
</dbReference>
<gene>
    <name evidence="12" type="ORF">SEMRO_1944_G306920.1</name>
</gene>
<evidence type="ECO:0000313" key="12">
    <source>
        <dbReference type="EMBL" id="CAB9527118.1"/>
    </source>
</evidence>
<dbReference type="EC" id="6.5.1.4" evidence="2"/>
<dbReference type="GO" id="GO:0003963">
    <property type="term" value="F:RNA-3'-phosphate cyclase activity"/>
    <property type="evidence" value="ECO:0007669"/>
    <property type="project" value="UniProtKB-EC"/>
</dbReference>
<dbReference type="OrthoDB" id="413993at2759"/>
<dbReference type="InterPro" id="IPR013791">
    <property type="entry name" value="RNA3'-term_phos_cycl_insert"/>
</dbReference>
<keyword evidence="13" id="KW-1185">Reference proteome</keyword>
<dbReference type="Gene3D" id="3.30.360.20">
    <property type="entry name" value="RNA 3'-terminal phosphate cyclase, insert domain"/>
    <property type="match status" value="1"/>
</dbReference>
<dbReference type="Pfam" id="PF01137">
    <property type="entry name" value="RTC"/>
    <property type="match status" value="1"/>
</dbReference>
<dbReference type="AlphaFoldDB" id="A0A9N8EUU0"/>
<dbReference type="InterPro" id="IPR017770">
    <property type="entry name" value="RNA3'_term_phos_cyc_type_1"/>
</dbReference>
<dbReference type="Pfam" id="PF05189">
    <property type="entry name" value="RTC_insert"/>
    <property type="match status" value="1"/>
</dbReference>
<organism evidence="12 13">
    <name type="scientific">Seminavis robusta</name>
    <dbReference type="NCBI Taxonomy" id="568900"/>
    <lineage>
        <taxon>Eukaryota</taxon>
        <taxon>Sar</taxon>
        <taxon>Stramenopiles</taxon>
        <taxon>Ochrophyta</taxon>
        <taxon>Bacillariophyta</taxon>
        <taxon>Bacillariophyceae</taxon>
        <taxon>Bacillariophycidae</taxon>
        <taxon>Naviculales</taxon>
        <taxon>Naviculaceae</taxon>
        <taxon>Seminavis</taxon>
    </lineage>
</organism>